<dbReference type="Gene3D" id="3.90.180.10">
    <property type="entry name" value="Medium-chain alcohol dehydrogenases, catalytic domain"/>
    <property type="match status" value="1"/>
</dbReference>
<gene>
    <name evidence="7" type="ORF">AK830_g4007</name>
</gene>
<protein>
    <recommendedName>
        <fullName evidence="6">Enoyl reductase (ER) domain-containing protein</fullName>
    </recommendedName>
</protein>
<dbReference type="SUPFAM" id="SSF51735">
    <property type="entry name" value="NAD(P)-binding Rossmann-fold domains"/>
    <property type="match status" value="1"/>
</dbReference>
<dbReference type="GO" id="GO:0046872">
    <property type="term" value="F:metal ion binding"/>
    <property type="evidence" value="ECO:0007669"/>
    <property type="project" value="UniProtKB-KW"/>
</dbReference>
<dbReference type="GO" id="GO:0005737">
    <property type="term" value="C:cytoplasm"/>
    <property type="evidence" value="ECO:0007669"/>
    <property type="project" value="TreeGrafter"/>
</dbReference>
<dbReference type="Proteomes" id="UP000050424">
    <property type="component" value="Unassembled WGS sequence"/>
</dbReference>
<dbReference type="Gene3D" id="3.40.50.720">
    <property type="entry name" value="NAD(P)-binding Rossmann-like Domain"/>
    <property type="match status" value="1"/>
</dbReference>
<sequence length="365" mass="38836">MPVNQEPPRQMKAAQIREYNAPYELVSVQVPKIRDDELLLKVHAAGFCHSDLQVLRGQFACKLPMIPSHEPAGVIAQVGPKCDGGWKTGDRVGALNFKNACSECTGCALALRRYGKLDPRICERREMAGFKNDGCFAEYMAVDPATTVLLPESLPFDQAAPLMCAGATVWGALEKATASLEPGAAVAIVGIGGLGHLGVQFSKAMGFRTVAIDNREAARALATEVSPGLSPDLVLDSTSCEAAAAEMREFTGGEGIAAVVVCTDSLDVNAWALTLLRFGGVMVALGLPPEQWRFDAGAMVFRELVVMGSYVASADSTRRMMEVVERSGVRSHVTRVAFGDIPTIVDAYQTGGFKGRLVVDVAGQS</sequence>
<dbReference type="InterPro" id="IPR036291">
    <property type="entry name" value="NAD(P)-bd_dom_sf"/>
</dbReference>
<dbReference type="OrthoDB" id="1879366at2759"/>
<dbReference type="InterPro" id="IPR011032">
    <property type="entry name" value="GroES-like_sf"/>
</dbReference>
<evidence type="ECO:0000256" key="1">
    <source>
        <dbReference type="ARBA" id="ARBA00001947"/>
    </source>
</evidence>
<evidence type="ECO:0000313" key="7">
    <source>
        <dbReference type="EMBL" id="KPM42584.1"/>
    </source>
</evidence>
<evidence type="ECO:0000256" key="5">
    <source>
        <dbReference type="ARBA" id="ARBA00023002"/>
    </source>
</evidence>
<dbReference type="EMBL" id="LKCW01000046">
    <property type="protein sequence ID" value="KPM42584.1"/>
    <property type="molecule type" value="Genomic_DNA"/>
</dbReference>
<comment type="cofactor">
    <cofactor evidence="1">
        <name>Zn(2+)</name>
        <dbReference type="ChEBI" id="CHEBI:29105"/>
    </cofactor>
</comment>
<dbReference type="Pfam" id="PF08240">
    <property type="entry name" value="ADH_N"/>
    <property type="match status" value="1"/>
</dbReference>
<dbReference type="PANTHER" id="PTHR42940:SF8">
    <property type="entry name" value="VACUOLAR PROTEIN SORTING-ASSOCIATED PROTEIN 11"/>
    <property type="match status" value="1"/>
</dbReference>
<comment type="caution">
    <text evidence="7">The sequence shown here is derived from an EMBL/GenBank/DDBJ whole genome shotgun (WGS) entry which is preliminary data.</text>
</comment>
<evidence type="ECO:0000256" key="4">
    <source>
        <dbReference type="ARBA" id="ARBA00022833"/>
    </source>
</evidence>
<evidence type="ECO:0000313" key="8">
    <source>
        <dbReference type="Proteomes" id="UP000050424"/>
    </source>
</evidence>
<dbReference type="InterPro" id="IPR013149">
    <property type="entry name" value="ADH-like_C"/>
</dbReference>
<dbReference type="GO" id="GO:0004022">
    <property type="term" value="F:alcohol dehydrogenase (NAD+) activity"/>
    <property type="evidence" value="ECO:0007669"/>
    <property type="project" value="TreeGrafter"/>
</dbReference>
<keyword evidence="8" id="KW-1185">Reference proteome</keyword>
<feature type="domain" description="Enoyl reductase (ER)" evidence="6">
    <location>
        <begin position="14"/>
        <end position="359"/>
    </location>
</feature>
<comment type="similarity">
    <text evidence="2">Belongs to the zinc-containing alcohol dehydrogenase family.</text>
</comment>
<dbReference type="InterPro" id="IPR013154">
    <property type="entry name" value="ADH-like_N"/>
</dbReference>
<proteinExistence type="inferred from homology"/>
<reference evidence="7 8" key="1">
    <citation type="submission" date="2015-09" db="EMBL/GenBank/DDBJ databases">
        <title>Draft genome of a European isolate of the apple canker pathogen Neonectria ditissima.</title>
        <authorList>
            <person name="Gomez-Cortecero A."/>
            <person name="Harrison R.J."/>
            <person name="Armitage A.D."/>
        </authorList>
    </citation>
    <scope>NUCLEOTIDE SEQUENCE [LARGE SCALE GENOMIC DNA]</scope>
    <source>
        <strain evidence="7 8">R09/05</strain>
    </source>
</reference>
<dbReference type="CDD" id="cd08297">
    <property type="entry name" value="CAD3"/>
    <property type="match status" value="1"/>
</dbReference>
<dbReference type="Pfam" id="PF00107">
    <property type="entry name" value="ADH_zinc_N"/>
    <property type="match status" value="1"/>
</dbReference>
<keyword evidence="4" id="KW-0862">Zinc</keyword>
<name>A0A0P7BA71_9HYPO</name>
<dbReference type="AlphaFoldDB" id="A0A0P7BA71"/>
<keyword evidence="3" id="KW-0479">Metal-binding</keyword>
<dbReference type="InterPro" id="IPR020843">
    <property type="entry name" value="ER"/>
</dbReference>
<evidence type="ECO:0000256" key="3">
    <source>
        <dbReference type="ARBA" id="ARBA00022723"/>
    </source>
</evidence>
<keyword evidence="5" id="KW-0560">Oxidoreductase</keyword>
<organism evidence="7 8">
    <name type="scientific">Neonectria ditissima</name>
    <dbReference type="NCBI Taxonomy" id="78410"/>
    <lineage>
        <taxon>Eukaryota</taxon>
        <taxon>Fungi</taxon>
        <taxon>Dikarya</taxon>
        <taxon>Ascomycota</taxon>
        <taxon>Pezizomycotina</taxon>
        <taxon>Sordariomycetes</taxon>
        <taxon>Hypocreomycetidae</taxon>
        <taxon>Hypocreales</taxon>
        <taxon>Nectriaceae</taxon>
        <taxon>Neonectria</taxon>
    </lineage>
</organism>
<evidence type="ECO:0000259" key="6">
    <source>
        <dbReference type="SMART" id="SM00829"/>
    </source>
</evidence>
<dbReference type="SUPFAM" id="SSF50129">
    <property type="entry name" value="GroES-like"/>
    <property type="match status" value="1"/>
</dbReference>
<dbReference type="STRING" id="78410.A0A0P7BA71"/>
<dbReference type="SMART" id="SM00829">
    <property type="entry name" value="PKS_ER"/>
    <property type="match status" value="1"/>
</dbReference>
<evidence type="ECO:0000256" key="2">
    <source>
        <dbReference type="ARBA" id="ARBA00008072"/>
    </source>
</evidence>
<dbReference type="PANTHER" id="PTHR42940">
    <property type="entry name" value="ALCOHOL DEHYDROGENASE 1-RELATED"/>
    <property type="match status" value="1"/>
</dbReference>
<accession>A0A0P7BA71</accession>